<evidence type="ECO:0000259" key="1">
    <source>
        <dbReference type="PROSITE" id="PS50879"/>
    </source>
</evidence>
<dbReference type="SUPFAM" id="SSF53098">
    <property type="entry name" value="Ribonuclease H-like"/>
    <property type="match status" value="1"/>
</dbReference>
<dbReference type="Gene3D" id="3.30.420.10">
    <property type="entry name" value="Ribonuclease H-like superfamily/Ribonuclease H"/>
    <property type="match status" value="1"/>
</dbReference>
<dbReference type="Gene3D" id="3.90.79.10">
    <property type="entry name" value="Nucleoside Triphosphate Pyrophosphohydrolase"/>
    <property type="match status" value="1"/>
</dbReference>
<dbReference type="PROSITE" id="PS50879">
    <property type="entry name" value="RNASE_H_1"/>
    <property type="match status" value="1"/>
</dbReference>
<sequence length="282" mass="31533">MKQRIRVVGLIKNEEGVLVFKRSRGRSDAPVFWELPTGKIKFGEQPEEAMVRSLTEYTGLNASQIKLKDVITFLAPEGSSQLSNLYIIYELGISNPVKPTPQDRYTAYKFVKDFTASSVRLNETSMSVLEIEEGKVTPGRISPRDTANSVIISVDGASRGNPGPSGIGYCIHDNNGKITERRGEFIGFATSRMAEYYAMRKGIERAIELGYKSVRFISDSLMVVNQLNGIFHIKNQDIIPVYKDIQKKIENFDAVSFTHVPRSKNMIADSEANAAIDETLRK</sequence>
<evidence type="ECO:0000259" key="2">
    <source>
        <dbReference type="PROSITE" id="PS51462"/>
    </source>
</evidence>
<gene>
    <name evidence="3" type="primary">rnhA_2</name>
    <name evidence="3" type="ORF">G3RUM_00468</name>
</gene>
<keyword evidence="4" id="KW-1185">Reference proteome</keyword>
<organism evidence="3 4">
    <name type="scientific">Candidatus Nanosyncoccus alces</name>
    <dbReference type="NCBI Taxonomy" id="2171997"/>
    <lineage>
        <taxon>Bacteria</taxon>
        <taxon>Candidatus Saccharimonadota</taxon>
        <taxon>Candidatus Nanosyncoccalia</taxon>
        <taxon>Candidatus Nanosyncoccales</taxon>
        <taxon>Candidatus Nanosyncoccaceae</taxon>
        <taxon>Candidatus Nanosyncoccus</taxon>
    </lineage>
</organism>
<dbReference type="InterPro" id="IPR000086">
    <property type="entry name" value="NUDIX_hydrolase_dom"/>
</dbReference>
<evidence type="ECO:0000313" key="3">
    <source>
        <dbReference type="EMBL" id="RYC74714.1"/>
    </source>
</evidence>
<accession>A0ABY0FP45</accession>
<reference evidence="3 4" key="1">
    <citation type="journal article" date="2018" name="bioRxiv">
        <title>Evidence of independent acquisition and adaption of ultra-small bacteria to human hosts across the highly diverse yet reduced genomes of the phylum Saccharibacteria.</title>
        <authorList>
            <person name="McLean J.S."/>
            <person name="Bor B."/>
            <person name="To T.T."/>
            <person name="Liu Q."/>
            <person name="Kearns K.A."/>
            <person name="Solden L.M."/>
            <person name="Wrighton K.C."/>
            <person name="He X."/>
            <person name="Shi W."/>
        </authorList>
    </citation>
    <scope>NUCLEOTIDE SEQUENCE [LARGE SCALE GENOMIC DNA]</scope>
    <source>
        <strain evidence="3 4">TM7_G3_2_Rum_HOT_351B</strain>
    </source>
</reference>
<dbReference type="InterPro" id="IPR012337">
    <property type="entry name" value="RNaseH-like_sf"/>
</dbReference>
<dbReference type="PROSITE" id="PS51462">
    <property type="entry name" value="NUDIX"/>
    <property type="match status" value="1"/>
</dbReference>
<evidence type="ECO:0000313" key="4">
    <source>
        <dbReference type="Proteomes" id="UP001191019"/>
    </source>
</evidence>
<comment type="caution">
    <text evidence="3">The sequence shown here is derived from an EMBL/GenBank/DDBJ whole genome shotgun (WGS) entry which is preliminary data.</text>
</comment>
<dbReference type="CDD" id="cd09279">
    <property type="entry name" value="RNase_HI_like"/>
    <property type="match status" value="1"/>
</dbReference>
<dbReference type="Pfam" id="PF13456">
    <property type="entry name" value="RVT_3"/>
    <property type="match status" value="1"/>
</dbReference>
<dbReference type="EMBL" id="PRLM01000004">
    <property type="protein sequence ID" value="RYC74714.1"/>
    <property type="molecule type" value="Genomic_DNA"/>
</dbReference>
<reference evidence="3 4" key="2">
    <citation type="journal article" date="2020" name="Cell Rep.">
        <title>Acquisition and Adaptation of Ultra-small Parasitic Reduced Genome Bacteria to Mammalian Hosts.</title>
        <authorList>
            <person name="McLean J.S."/>
            <person name="Bor B."/>
            <person name="Kerns K.A."/>
            <person name="Liu Q."/>
            <person name="To T.T."/>
            <person name="Solden L."/>
            <person name="Hendrickson E.L."/>
            <person name="Wrighton K."/>
            <person name="Shi W."/>
            <person name="He X."/>
        </authorList>
    </citation>
    <scope>NUCLEOTIDE SEQUENCE [LARGE SCALE GENOMIC DNA]</scope>
    <source>
        <strain evidence="3 4">TM7_G3_2_Rum_HOT_351B</strain>
    </source>
</reference>
<protein>
    <submittedName>
        <fullName evidence="3">14.7 kDa ribonuclease H-like protein</fullName>
    </submittedName>
</protein>
<dbReference type="InterPro" id="IPR036397">
    <property type="entry name" value="RNaseH_sf"/>
</dbReference>
<proteinExistence type="predicted"/>
<dbReference type="InterPro" id="IPR015797">
    <property type="entry name" value="NUDIX_hydrolase-like_dom_sf"/>
</dbReference>
<dbReference type="SUPFAM" id="SSF55811">
    <property type="entry name" value="Nudix"/>
    <property type="match status" value="1"/>
</dbReference>
<name>A0ABY0FP45_9BACT</name>
<dbReference type="Pfam" id="PF00293">
    <property type="entry name" value="NUDIX"/>
    <property type="match status" value="1"/>
</dbReference>
<feature type="domain" description="Nudix hydrolase" evidence="2">
    <location>
        <begin position="2"/>
        <end position="154"/>
    </location>
</feature>
<dbReference type="Proteomes" id="UP001191019">
    <property type="component" value="Unassembled WGS sequence"/>
</dbReference>
<dbReference type="PANTHER" id="PTHR46387:SF2">
    <property type="entry name" value="RIBONUCLEASE HI"/>
    <property type="match status" value="1"/>
</dbReference>
<dbReference type="InterPro" id="IPR002156">
    <property type="entry name" value="RNaseH_domain"/>
</dbReference>
<dbReference type="PANTHER" id="PTHR46387">
    <property type="entry name" value="POLYNUCLEOTIDYL TRANSFERASE, RIBONUCLEASE H-LIKE SUPERFAMILY PROTEIN"/>
    <property type="match status" value="1"/>
</dbReference>
<feature type="domain" description="RNase H type-1" evidence="1">
    <location>
        <begin position="146"/>
        <end position="282"/>
    </location>
</feature>
<dbReference type="RefSeq" id="WP_129735001.1">
    <property type="nucleotide sequence ID" value="NZ_PRLM01000004.1"/>
</dbReference>